<dbReference type="PROSITE" id="PS50075">
    <property type="entry name" value="CARRIER"/>
    <property type="match status" value="1"/>
</dbReference>
<dbReference type="FunFam" id="1.10.1200.10:FF:000005">
    <property type="entry name" value="Nonribosomal peptide synthetase 1"/>
    <property type="match status" value="1"/>
</dbReference>
<name>A0A0B2WN59_METAS</name>
<evidence type="ECO:0000256" key="5">
    <source>
        <dbReference type="SAM" id="MobiDB-lite"/>
    </source>
</evidence>
<sequence length="479" mass="52071">MLRAKPPTYMVPHRVTVLDSMPLNDGGKIDRGALSSRPVAKGTRQVRKREVSSDVERKLQQIWGQVLNIDAATISADDSFFRLGGDSVTAVQVSATARAHNLNIATADVVQDAVLHELAAAVAMTDPMVTQTRTRDLKVAGVHMEPDDGEAFPLSPVQNLNMYLEPGPTGCFGQSFMPKLRDRVAFPALARALEDVVSAHPMLRARFSRGDGGQWQQRVSDDVFGSFHLCKEAGMAGGKDKQGEASSIRRCRERFNLETGPMLACVMFDGDEFQSVLIAAHHLVVDLENLASITPEEEHVDGLSVPYRGVNPEASTRGAEKSTTFPLSESHTDTLLGACNDVLDTRPIEVLIAALVHSLAAVFSSSLIVHLLPSSTRVTAASHGTINSTPLVPWDGWFTTIWPAAKVHAVATNLPDTIRLAKDHMRSQPKNGWSYFGSRFTDAPKVPVNAAMFPVIRLWTPVIPGIYTVLQAISLFALE</sequence>
<gene>
    <name evidence="7" type="ORF">MAM_06994</name>
</gene>
<dbReference type="STRING" id="1081103.A0A0B2WN59"/>
<dbReference type="EMBL" id="AZHE01000026">
    <property type="protein sequence ID" value="KHN95109.1"/>
    <property type="molecule type" value="Genomic_DNA"/>
</dbReference>
<dbReference type="Gene3D" id="3.30.300.30">
    <property type="match status" value="1"/>
</dbReference>
<keyword evidence="3" id="KW-0436">Ligase</keyword>
<dbReference type="Gene3D" id="1.10.1200.10">
    <property type="entry name" value="ACP-like"/>
    <property type="match status" value="1"/>
</dbReference>
<dbReference type="InterPro" id="IPR023213">
    <property type="entry name" value="CAT-like_dom_sf"/>
</dbReference>
<evidence type="ECO:0000313" key="7">
    <source>
        <dbReference type="EMBL" id="KHN95109.1"/>
    </source>
</evidence>
<keyword evidence="1" id="KW-0596">Phosphopantetheine</keyword>
<evidence type="ECO:0000256" key="1">
    <source>
        <dbReference type="ARBA" id="ARBA00022450"/>
    </source>
</evidence>
<evidence type="ECO:0000256" key="2">
    <source>
        <dbReference type="ARBA" id="ARBA00022553"/>
    </source>
</evidence>
<dbReference type="SUPFAM" id="SSF56801">
    <property type="entry name" value="Acetyl-CoA synthetase-like"/>
    <property type="match status" value="1"/>
</dbReference>
<dbReference type="AlphaFoldDB" id="A0A0B2WN59"/>
<dbReference type="Gene3D" id="3.30.559.10">
    <property type="entry name" value="Chloramphenicol acetyltransferase-like domain"/>
    <property type="match status" value="1"/>
</dbReference>
<dbReference type="InterPro" id="IPR001242">
    <property type="entry name" value="Condensation_dom"/>
</dbReference>
<dbReference type="Gene3D" id="3.30.559.30">
    <property type="entry name" value="Nonribosomal peptide synthetase, condensation domain"/>
    <property type="match status" value="1"/>
</dbReference>
<evidence type="ECO:0000256" key="3">
    <source>
        <dbReference type="ARBA" id="ARBA00022598"/>
    </source>
</evidence>
<evidence type="ECO:0000259" key="6">
    <source>
        <dbReference type="PROSITE" id="PS50075"/>
    </source>
</evidence>
<accession>A0A0B2WN59</accession>
<dbReference type="InterPro" id="IPR006162">
    <property type="entry name" value="Ppantetheine_attach_site"/>
</dbReference>
<dbReference type="GO" id="GO:0016874">
    <property type="term" value="F:ligase activity"/>
    <property type="evidence" value="ECO:0007669"/>
    <property type="project" value="UniProtKB-KW"/>
</dbReference>
<dbReference type="HOGENOM" id="CLU_569948_0_0_1"/>
<evidence type="ECO:0000313" key="8">
    <source>
        <dbReference type="Proteomes" id="UP000030816"/>
    </source>
</evidence>
<dbReference type="RefSeq" id="XP_040676175.1">
    <property type="nucleotide sequence ID" value="XM_040825792.1"/>
</dbReference>
<dbReference type="InterPro" id="IPR036736">
    <property type="entry name" value="ACP-like_sf"/>
</dbReference>
<dbReference type="Pfam" id="PF00550">
    <property type="entry name" value="PP-binding"/>
    <property type="match status" value="1"/>
</dbReference>
<organism evidence="7 8">
    <name type="scientific">Metarhizium album (strain ARSEF 1941)</name>
    <dbReference type="NCBI Taxonomy" id="1081103"/>
    <lineage>
        <taxon>Eukaryota</taxon>
        <taxon>Fungi</taxon>
        <taxon>Dikarya</taxon>
        <taxon>Ascomycota</taxon>
        <taxon>Pezizomycotina</taxon>
        <taxon>Sordariomycetes</taxon>
        <taxon>Hypocreomycetidae</taxon>
        <taxon>Hypocreales</taxon>
        <taxon>Clavicipitaceae</taxon>
        <taxon>Metarhizium</taxon>
    </lineage>
</organism>
<dbReference type="GeneID" id="63741449"/>
<feature type="domain" description="Carrier" evidence="6">
    <location>
        <begin position="50"/>
        <end position="126"/>
    </location>
</feature>
<comment type="similarity">
    <text evidence="4">Belongs to the NRP synthetase family.</text>
</comment>
<feature type="region of interest" description="Disordered" evidence="5">
    <location>
        <begin position="29"/>
        <end position="48"/>
    </location>
</feature>
<dbReference type="PANTHER" id="PTHR45398">
    <property type="match status" value="1"/>
</dbReference>
<dbReference type="InterPro" id="IPR009081">
    <property type="entry name" value="PP-bd_ACP"/>
</dbReference>
<keyword evidence="2" id="KW-0597">Phosphoprotein</keyword>
<dbReference type="SUPFAM" id="SSF52777">
    <property type="entry name" value="CoA-dependent acyltransferases"/>
    <property type="match status" value="2"/>
</dbReference>
<protein>
    <submittedName>
        <fullName evidence="7">Non-ribosomal peptide synthetase</fullName>
    </submittedName>
</protein>
<evidence type="ECO:0000256" key="4">
    <source>
        <dbReference type="ARBA" id="ARBA00029454"/>
    </source>
</evidence>
<dbReference type="SUPFAM" id="SSF47336">
    <property type="entry name" value="ACP-like"/>
    <property type="match status" value="1"/>
</dbReference>
<dbReference type="Pfam" id="PF00668">
    <property type="entry name" value="Condensation"/>
    <property type="match status" value="1"/>
</dbReference>
<reference evidence="7 8" key="1">
    <citation type="journal article" date="2014" name="Proc. Natl. Acad. Sci. U.S.A.">
        <title>Trajectory and genomic determinants of fungal-pathogen speciation and host adaptation.</title>
        <authorList>
            <person name="Hu X."/>
            <person name="Xiao G."/>
            <person name="Zheng P."/>
            <person name="Shang Y."/>
            <person name="Su Y."/>
            <person name="Zhang X."/>
            <person name="Liu X."/>
            <person name="Zhan S."/>
            <person name="St Leger R.J."/>
            <person name="Wang C."/>
        </authorList>
    </citation>
    <scope>NUCLEOTIDE SEQUENCE [LARGE SCALE GENOMIC DNA]</scope>
    <source>
        <strain evidence="7 8">ARSEF 1941</strain>
    </source>
</reference>
<dbReference type="PROSITE" id="PS00012">
    <property type="entry name" value="PHOSPHOPANTETHEINE"/>
    <property type="match status" value="1"/>
</dbReference>
<dbReference type="OrthoDB" id="416786at2759"/>
<proteinExistence type="inferred from homology"/>
<dbReference type="PANTHER" id="PTHR45398:SF1">
    <property type="entry name" value="ENZYME, PUTATIVE (JCVI)-RELATED"/>
    <property type="match status" value="1"/>
</dbReference>
<dbReference type="Proteomes" id="UP000030816">
    <property type="component" value="Unassembled WGS sequence"/>
</dbReference>
<comment type="caution">
    <text evidence="7">The sequence shown here is derived from an EMBL/GenBank/DDBJ whole genome shotgun (WGS) entry which is preliminary data.</text>
</comment>
<keyword evidence="8" id="KW-1185">Reference proteome</keyword>
<dbReference type="InterPro" id="IPR045851">
    <property type="entry name" value="AMP-bd_C_sf"/>
</dbReference>